<dbReference type="STRING" id="151894.SAMN04488524_4466"/>
<proteinExistence type="predicted"/>
<accession>A0A1W2E7J0</accession>
<dbReference type="AlphaFoldDB" id="A0A1W2E7J0"/>
<protein>
    <submittedName>
        <fullName evidence="1">Uncharacterized protein</fullName>
    </submittedName>
</protein>
<name>A0A1W2E7J0_9SPHI</name>
<reference evidence="2" key="1">
    <citation type="submission" date="2017-04" db="EMBL/GenBank/DDBJ databases">
        <authorList>
            <person name="Varghese N."/>
            <person name="Submissions S."/>
        </authorList>
    </citation>
    <scope>NUCLEOTIDE SEQUENCE [LARGE SCALE GENOMIC DNA]</scope>
    <source>
        <strain evidence="2">DSM 12126</strain>
    </source>
</reference>
<gene>
    <name evidence="1" type="ORF">SAMN04488524_4466</name>
</gene>
<dbReference type="PROSITE" id="PS51257">
    <property type="entry name" value="PROKAR_LIPOPROTEIN"/>
    <property type="match status" value="1"/>
</dbReference>
<keyword evidence="2" id="KW-1185">Reference proteome</keyword>
<dbReference type="Proteomes" id="UP000192756">
    <property type="component" value="Unassembled WGS sequence"/>
</dbReference>
<evidence type="ECO:0000313" key="1">
    <source>
        <dbReference type="EMBL" id="SMD05402.1"/>
    </source>
</evidence>
<organism evidence="1 2">
    <name type="scientific">Pedobacter africanus</name>
    <dbReference type="NCBI Taxonomy" id="151894"/>
    <lineage>
        <taxon>Bacteria</taxon>
        <taxon>Pseudomonadati</taxon>
        <taxon>Bacteroidota</taxon>
        <taxon>Sphingobacteriia</taxon>
        <taxon>Sphingobacteriales</taxon>
        <taxon>Sphingobacteriaceae</taxon>
        <taxon>Pedobacter</taxon>
    </lineage>
</organism>
<dbReference type="EMBL" id="FWXT01000005">
    <property type="protein sequence ID" value="SMD05402.1"/>
    <property type="molecule type" value="Genomic_DNA"/>
</dbReference>
<sequence>MVFARMLNLHLQKLLMKLNILILFSLFATTVLFSCSKEKNDGPGTEYTYKLTGPGTVKVQVQYTPTLTDPNMTEVPDETIYEELVTPPWQKTVSIHKNVSGVGFSASISEGTPGAKYTISVLSKEGTTLKTADFTLDAYGDGVMLINYYRN</sequence>
<evidence type="ECO:0000313" key="2">
    <source>
        <dbReference type="Proteomes" id="UP000192756"/>
    </source>
</evidence>